<evidence type="ECO:0000313" key="2">
    <source>
        <dbReference type="EMBL" id="MCB6182550.1"/>
    </source>
</evidence>
<feature type="chain" id="PRO_5047252829" evidence="1">
    <location>
        <begin position="25"/>
        <end position="176"/>
    </location>
</feature>
<feature type="signal peptide" evidence="1">
    <location>
        <begin position="1"/>
        <end position="24"/>
    </location>
</feature>
<dbReference type="PIRSF" id="PIRSF016481">
    <property type="entry name" value="Pilus_assembly_PilP"/>
    <property type="match status" value="1"/>
</dbReference>
<name>A0ABS8D2Y4_9NEIS</name>
<proteinExistence type="predicted"/>
<dbReference type="Proteomes" id="UP001165395">
    <property type="component" value="Unassembled WGS sequence"/>
</dbReference>
<dbReference type="InterPro" id="IPR007446">
    <property type="entry name" value="PilP"/>
</dbReference>
<evidence type="ECO:0000313" key="3">
    <source>
        <dbReference type="Proteomes" id="UP001165395"/>
    </source>
</evidence>
<sequence>MKNRARYGLIVSTLALLLSACGNSGTEDLDEWMSTEGASIRSRIDPVPALEPYVPFAYQAYDLPDPFSVTKVQQNKGKGINSPDPNWKKEALEEFDLDKLNMVGTLNNKKEGVTALIQSPSKDIFKAKIGNHIGRNFGVITNIDESSISIKELIEDSNGDWSERSASLKLVEQEQK</sequence>
<dbReference type="EMBL" id="JAJBZT010000002">
    <property type="protein sequence ID" value="MCB6182550.1"/>
    <property type="molecule type" value="Genomic_DNA"/>
</dbReference>
<evidence type="ECO:0000256" key="1">
    <source>
        <dbReference type="SAM" id="SignalP"/>
    </source>
</evidence>
<dbReference type="Gene3D" id="2.30.30.830">
    <property type="match status" value="1"/>
</dbReference>
<keyword evidence="1" id="KW-0732">Signal</keyword>
<dbReference type="PROSITE" id="PS51257">
    <property type="entry name" value="PROKAR_LIPOPROTEIN"/>
    <property type="match status" value="1"/>
</dbReference>
<organism evidence="2 3">
    <name type="scientific">Leeia speluncae</name>
    <dbReference type="NCBI Taxonomy" id="2884804"/>
    <lineage>
        <taxon>Bacteria</taxon>
        <taxon>Pseudomonadati</taxon>
        <taxon>Pseudomonadota</taxon>
        <taxon>Betaproteobacteria</taxon>
        <taxon>Neisseriales</taxon>
        <taxon>Leeiaceae</taxon>
        <taxon>Leeia</taxon>
    </lineage>
</organism>
<accession>A0ABS8D2Y4</accession>
<comment type="caution">
    <text evidence="2">The sequence shown here is derived from an EMBL/GenBank/DDBJ whole genome shotgun (WGS) entry which is preliminary data.</text>
</comment>
<gene>
    <name evidence="2" type="ORF">LIN78_03170</name>
</gene>
<dbReference type="Pfam" id="PF04351">
    <property type="entry name" value="PilP"/>
    <property type="match status" value="1"/>
</dbReference>
<protein>
    <submittedName>
        <fullName evidence="2">Pilus assembly protein PilP</fullName>
    </submittedName>
</protein>
<reference evidence="2" key="1">
    <citation type="submission" date="2021-10" db="EMBL/GenBank/DDBJ databases">
        <title>The complete genome sequence of Leeia sp. TBRC 13508.</title>
        <authorList>
            <person name="Charoenyingcharoen P."/>
            <person name="Yukphan P."/>
        </authorList>
    </citation>
    <scope>NUCLEOTIDE SEQUENCE</scope>
    <source>
        <strain evidence="2">TBRC 13508</strain>
    </source>
</reference>
<keyword evidence="3" id="KW-1185">Reference proteome</keyword>
<dbReference type="RefSeq" id="WP_227178394.1">
    <property type="nucleotide sequence ID" value="NZ_JAJBZT010000002.1"/>
</dbReference>